<sequence>MVTEEMQGMSPLVPNYCVSPGHEQQRGTSELRCNCSAEGTLDPNDCHPETGRCACLEGYAGLLCDVCEDGYFTNGSTGCLPCGCDSFGAVGSRCDSRVGSGKSSRVCQGALVKSFATTPACKPIPPQRCKALSCSAVTTGEENASYDLAVEAEWKGKLVPCKHSWLGHRARECLLKPEKWLETRFSGLHYYNTPRSRTSSSQLTAALEKERGKERGRPDPWPGFTLRQNGWSLSK</sequence>
<feature type="domain" description="Laminin EGF-like" evidence="8">
    <location>
        <begin position="33"/>
        <end position="81"/>
    </location>
</feature>
<dbReference type="Pfam" id="PF00053">
    <property type="entry name" value="EGF_laminin"/>
    <property type="match status" value="1"/>
</dbReference>
<dbReference type="EMBL" id="JBHFQA010000004">
    <property type="protein sequence ID" value="KAL2100093.1"/>
    <property type="molecule type" value="Genomic_DNA"/>
</dbReference>
<dbReference type="PROSITE" id="PS50027">
    <property type="entry name" value="EGF_LAM_2"/>
    <property type="match status" value="1"/>
</dbReference>
<protein>
    <recommendedName>
        <fullName evidence="8">Laminin EGF-like domain-containing protein</fullName>
    </recommendedName>
</protein>
<evidence type="ECO:0000256" key="2">
    <source>
        <dbReference type="ARBA" id="ARBA00022737"/>
    </source>
</evidence>
<dbReference type="InterPro" id="IPR002049">
    <property type="entry name" value="LE_dom"/>
</dbReference>
<reference evidence="9 10" key="1">
    <citation type="submission" date="2024-09" db="EMBL/GenBank/DDBJ databases">
        <title>A chromosome-level genome assembly of Gray's grenadier anchovy, Coilia grayii.</title>
        <authorList>
            <person name="Fu Z."/>
        </authorList>
    </citation>
    <scope>NUCLEOTIDE SEQUENCE [LARGE SCALE GENOMIC DNA]</scope>
    <source>
        <strain evidence="9">G4</strain>
        <tissue evidence="9">Muscle</tissue>
    </source>
</reference>
<feature type="region of interest" description="Disordered" evidence="7">
    <location>
        <begin position="195"/>
        <end position="235"/>
    </location>
</feature>
<evidence type="ECO:0000256" key="7">
    <source>
        <dbReference type="SAM" id="MobiDB-lite"/>
    </source>
</evidence>
<evidence type="ECO:0000256" key="5">
    <source>
        <dbReference type="ARBA" id="ARBA00023292"/>
    </source>
</evidence>
<keyword evidence="4" id="KW-0325">Glycoprotein</keyword>
<evidence type="ECO:0000256" key="6">
    <source>
        <dbReference type="PROSITE-ProRule" id="PRU00460"/>
    </source>
</evidence>
<gene>
    <name evidence="9" type="ORF">ACEWY4_004487</name>
</gene>
<dbReference type="GO" id="GO:0005604">
    <property type="term" value="C:basement membrane"/>
    <property type="evidence" value="ECO:0007669"/>
    <property type="project" value="UniProtKB-ARBA"/>
</dbReference>
<name>A0ABD1KLR8_9TELE</name>
<evidence type="ECO:0000256" key="4">
    <source>
        <dbReference type="ARBA" id="ARBA00023180"/>
    </source>
</evidence>
<organism evidence="9 10">
    <name type="scientific">Coilia grayii</name>
    <name type="common">Gray's grenadier anchovy</name>
    <dbReference type="NCBI Taxonomy" id="363190"/>
    <lineage>
        <taxon>Eukaryota</taxon>
        <taxon>Metazoa</taxon>
        <taxon>Chordata</taxon>
        <taxon>Craniata</taxon>
        <taxon>Vertebrata</taxon>
        <taxon>Euteleostomi</taxon>
        <taxon>Actinopterygii</taxon>
        <taxon>Neopterygii</taxon>
        <taxon>Teleostei</taxon>
        <taxon>Clupei</taxon>
        <taxon>Clupeiformes</taxon>
        <taxon>Clupeoidei</taxon>
        <taxon>Engraulidae</taxon>
        <taxon>Coilinae</taxon>
        <taxon>Coilia</taxon>
    </lineage>
</organism>
<keyword evidence="10" id="KW-1185">Reference proteome</keyword>
<accession>A0ABD1KLR8</accession>
<keyword evidence="2" id="KW-0677">Repeat</keyword>
<feature type="disulfide bond" evidence="6">
    <location>
        <begin position="55"/>
        <end position="64"/>
    </location>
</feature>
<dbReference type="FunFam" id="2.10.25.10:FF:000188">
    <property type="entry name" value="Laminin subunit gamma 2"/>
    <property type="match status" value="1"/>
</dbReference>
<dbReference type="AlphaFoldDB" id="A0ABD1KLR8"/>
<evidence type="ECO:0000313" key="10">
    <source>
        <dbReference type="Proteomes" id="UP001591681"/>
    </source>
</evidence>
<dbReference type="Gene3D" id="2.10.25.10">
    <property type="entry name" value="Laminin"/>
    <property type="match status" value="1"/>
</dbReference>
<dbReference type="CDD" id="cd00055">
    <property type="entry name" value="EGF_Lam"/>
    <property type="match status" value="1"/>
</dbReference>
<dbReference type="SUPFAM" id="SSF57196">
    <property type="entry name" value="EGF/Laminin"/>
    <property type="match status" value="1"/>
</dbReference>
<proteinExistence type="predicted"/>
<dbReference type="PROSITE" id="PS01248">
    <property type="entry name" value="EGF_LAM_1"/>
    <property type="match status" value="1"/>
</dbReference>
<comment type="caution">
    <text evidence="6">Lacks conserved residue(s) required for the propagation of feature annotation.</text>
</comment>
<evidence type="ECO:0000256" key="3">
    <source>
        <dbReference type="ARBA" id="ARBA00023157"/>
    </source>
</evidence>
<keyword evidence="3 6" id="KW-1015">Disulfide bond</keyword>
<evidence type="ECO:0000259" key="8">
    <source>
        <dbReference type="PROSITE" id="PS50027"/>
    </source>
</evidence>
<dbReference type="SMART" id="SM00180">
    <property type="entry name" value="EGF_Lam"/>
    <property type="match status" value="1"/>
</dbReference>
<dbReference type="Proteomes" id="UP001591681">
    <property type="component" value="Unassembled WGS sequence"/>
</dbReference>
<feature type="compositionally biased region" description="Polar residues" evidence="7">
    <location>
        <begin position="195"/>
        <end position="204"/>
    </location>
</feature>
<comment type="caution">
    <text evidence="9">The sequence shown here is derived from an EMBL/GenBank/DDBJ whole genome shotgun (WGS) entry which is preliminary data.</text>
</comment>
<keyword evidence="1" id="KW-0732">Signal</keyword>
<keyword evidence="5 6" id="KW-0424">Laminin EGF-like domain</keyword>
<evidence type="ECO:0000256" key="1">
    <source>
        <dbReference type="ARBA" id="ARBA00022729"/>
    </source>
</evidence>
<evidence type="ECO:0000313" key="9">
    <source>
        <dbReference type="EMBL" id="KAL2100093.1"/>
    </source>
</evidence>
<feature type="compositionally biased region" description="Polar residues" evidence="7">
    <location>
        <begin position="226"/>
        <end position="235"/>
    </location>
</feature>
<feature type="compositionally biased region" description="Basic and acidic residues" evidence="7">
    <location>
        <begin position="207"/>
        <end position="218"/>
    </location>
</feature>